<protein>
    <submittedName>
        <fullName evidence="1">Tetratricopeptide repeat protein</fullName>
    </submittedName>
</protein>
<evidence type="ECO:0000313" key="1">
    <source>
        <dbReference type="EMBL" id="MCE4536358.1"/>
    </source>
</evidence>
<dbReference type="Proteomes" id="UP001201463">
    <property type="component" value="Unassembled WGS sequence"/>
</dbReference>
<dbReference type="SUPFAM" id="SSF48452">
    <property type="entry name" value="TPR-like"/>
    <property type="match status" value="1"/>
</dbReference>
<dbReference type="EMBL" id="JAJTWT010000001">
    <property type="protein sequence ID" value="MCE4536358.1"/>
    <property type="molecule type" value="Genomic_DNA"/>
</dbReference>
<dbReference type="InterPro" id="IPR011990">
    <property type="entry name" value="TPR-like_helical_dom_sf"/>
</dbReference>
<gene>
    <name evidence="1" type="ORF">LXT12_03700</name>
</gene>
<sequence>MLSSPARAVKAFDEALALKADQAWSLYGRGLAYRRQGNAQAAERDLDAARKLVPGIDERVRKAGFLPAEPPAQAGSAG</sequence>
<comment type="caution">
    <text evidence="1">The sequence shown here is derived from an EMBL/GenBank/DDBJ whole genome shotgun (WGS) entry which is preliminary data.</text>
</comment>
<proteinExistence type="predicted"/>
<evidence type="ECO:0000313" key="2">
    <source>
        <dbReference type="Proteomes" id="UP001201463"/>
    </source>
</evidence>
<dbReference type="Gene3D" id="1.25.40.10">
    <property type="entry name" value="Tetratricopeptide repeat domain"/>
    <property type="match status" value="1"/>
</dbReference>
<name>A0ABS8XBT7_9BURK</name>
<dbReference type="RefSeq" id="WP_233389551.1">
    <property type="nucleotide sequence ID" value="NZ_JAJTWT010000001.1"/>
</dbReference>
<organism evidence="1 2">
    <name type="scientific">Pelomonas caseinilytica</name>
    <dbReference type="NCBI Taxonomy" id="2906763"/>
    <lineage>
        <taxon>Bacteria</taxon>
        <taxon>Pseudomonadati</taxon>
        <taxon>Pseudomonadota</taxon>
        <taxon>Betaproteobacteria</taxon>
        <taxon>Burkholderiales</taxon>
        <taxon>Sphaerotilaceae</taxon>
        <taxon>Roseateles</taxon>
    </lineage>
</organism>
<accession>A0ABS8XBT7</accession>
<keyword evidence="2" id="KW-1185">Reference proteome</keyword>
<reference evidence="1 2" key="1">
    <citation type="submission" date="2021-12" db="EMBL/GenBank/DDBJ databases">
        <title>Genome seq of p7.</title>
        <authorList>
            <person name="Seo T."/>
        </authorList>
    </citation>
    <scope>NUCLEOTIDE SEQUENCE [LARGE SCALE GENOMIC DNA]</scope>
    <source>
        <strain evidence="1 2">P7</strain>
    </source>
</reference>